<dbReference type="GO" id="GO:0022627">
    <property type="term" value="C:cytosolic small ribosomal subunit"/>
    <property type="evidence" value="ECO:0007669"/>
    <property type="project" value="TreeGrafter"/>
</dbReference>
<evidence type="ECO:0000256" key="1">
    <source>
        <dbReference type="ARBA" id="ARBA00005251"/>
    </source>
</evidence>
<protein>
    <recommendedName>
        <fullName evidence="5">30S ribosomal protein S9</fullName>
    </recommendedName>
</protein>
<dbReference type="Pfam" id="PF00380">
    <property type="entry name" value="Ribosomal_S9"/>
    <property type="match status" value="1"/>
</dbReference>
<evidence type="ECO:0008006" key="5">
    <source>
        <dbReference type="Google" id="ProtNLM"/>
    </source>
</evidence>
<sequence length="129" mass="14504">MPDEYAATGRRKESVARVRMRPGSGTILMNGRSVQDYLRRDALEMTMVQPLELTESRDSFDIDISCRGGGLQGQAGAACLGIARTLVLYDPTLRTTLRKSGFLTRDAREKERKKYGLAGARKRFQFSKR</sequence>
<dbReference type="SUPFAM" id="SSF54211">
    <property type="entry name" value="Ribosomal protein S5 domain 2-like"/>
    <property type="match status" value="1"/>
</dbReference>
<dbReference type="GO" id="GO:0006412">
    <property type="term" value="P:translation"/>
    <property type="evidence" value="ECO:0007669"/>
    <property type="project" value="InterPro"/>
</dbReference>
<dbReference type="InterPro" id="IPR014721">
    <property type="entry name" value="Ribsml_uS5_D2-typ_fold_subgr"/>
</dbReference>
<keyword evidence="3" id="KW-0687">Ribonucleoprotein</keyword>
<organism evidence="4">
    <name type="scientific">marine metagenome</name>
    <dbReference type="NCBI Taxonomy" id="408172"/>
    <lineage>
        <taxon>unclassified sequences</taxon>
        <taxon>metagenomes</taxon>
        <taxon>ecological metagenomes</taxon>
    </lineage>
</organism>
<keyword evidence="2" id="KW-0689">Ribosomal protein</keyword>
<dbReference type="HAMAP" id="MF_00532_B">
    <property type="entry name" value="Ribosomal_uS9_B"/>
    <property type="match status" value="1"/>
</dbReference>
<reference evidence="4" key="1">
    <citation type="submission" date="2018-05" db="EMBL/GenBank/DDBJ databases">
        <authorList>
            <person name="Lanie J.A."/>
            <person name="Ng W.-L."/>
            <person name="Kazmierczak K.M."/>
            <person name="Andrzejewski T.M."/>
            <person name="Davidsen T.M."/>
            <person name="Wayne K.J."/>
            <person name="Tettelin H."/>
            <person name="Glass J.I."/>
            <person name="Rusch D."/>
            <person name="Podicherti R."/>
            <person name="Tsui H.-C.T."/>
            <person name="Winkler M.E."/>
        </authorList>
    </citation>
    <scope>NUCLEOTIDE SEQUENCE</scope>
</reference>
<comment type="similarity">
    <text evidence="1">Belongs to the universal ribosomal protein uS9 family.</text>
</comment>
<dbReference type="InterPro" id="IPR020568">
    <property type="entry name" value="Ribosomal_Su5_D2-typ_SF"/>
</dbReference>
<accession>A0A382SI77</accession>
<proteinExistence type="inferred from homology"/>
<gene>
    <name evidence="4" type="ORF">METZ01_LOCUS362029</name>
</gene>
<dbReference type="PANTHER" id="PTHR21569">
    <property type="entry name" value="RIBOSOMAL PROTEIN S9"/>
    <property type="match status" value="1"/>
</dbReference>
<dbReference type="AlphaFoldDB" id="A0A382SI77"/>
<evidence type="ECO:0000256" key="2">
    <source>
        <dbReference type="ARBA" id="ARBA00022980"/>
    </source>
</evidence>
<dbReference type="GO" id="GO:0003735">
    <property type="term" value="F:structural constituent of ribosome"/>
    <property type="evidence" value="ECO:0007669"/>
    <property type="project" value="InterPro"/>
</dbReference>
<dbReference type="InterPro" id="IPR023035">
    <property type="entry name" value="Ribosomal_uS9_bac/plastid"/>
</dbReference>
<name>A0A382SI77_9ZZZZ</name>
<dbReference type="InterPro" id="IPR000754">
    <property type="entry name" value="Ribosomal_uS9"/>
</dbReference>
<dbReference type="NCBIfam" id="NF001099">
    <property type="entry name" value="PRK00132.1"/>
    <property type="match status" value="1"/>
</dbReference>
<dbReference type="PANTHER" id="PTHR21569:SF1">
    <property type="entry name" value="SMALL RIBOSOMAL SUBUNIT PROTEIN US9M"/>
    <property type="match status" value="1"/>
</dbReference>
<dbReference type="EMBL" id="UINC01129039">
    <property type="protein sequence ID" value="SVD09175.1"/>
    <property type="molecule type" value="Genomic_DNA"/>
</dbReference>
<dbReference type="Gene3D" id="3.30.230.10">
    <property type="match status" value="1"/>
</dbReference>
<evidence type="ECO:0000313" key="4">
    <source>
        <dbReference type="EMBL" id="SVD09175.1"/>
    </source>
</evidence>
<evidence type="ECO:0000256" key="3">
    <source>
        <dbReference type="ARBA" id="ARBA00023274"/>
    </source>
</evidence>
<dbReference type="GO" id="GO:0003723">
    <property type="term" value="F:RNA binding"/>
    <property type="evidence" value="ECO:0007669"/>
    <property type="project" value="TreeGrafter"/>
</dbReference>
<dbReference type="FunFam" id="3.30.230.10:FF:000001">
    <property type="entry name" value="30S ribosomal protein S9"/>
    <property type="match status" value="1"/>
</dbReference>